<name>A0A9Q1BQT1_HOLLE</name>
<evidence type="ECO:0000256" key="1">
    <source>
        <dbReference type="SAM" id="SignalP"/>
    </source>
</evidence>
<keyword evidence="3" id="KW-1185">Reference proteome</keyword>
<evidence type="ECO:0008006" key="4">
    <source>
        <dbReference type="Google" id="ProtNLM"/>
    </source>
</evidence>
<feature type="signal peptide" evidence="1">
    <location>
        <begin position="1"/>
        <end position="24"/>
    </location>
</feature>
<evidence type="ECO:0000313" key="2">
    <source>
        <dbReference type="EMBL" id="KAJ8031091.1"/>
    </source>
</evidence>
<dbReference type="AlphaFoldDB" id="A0A9Q1BQT1"/>
<keyword evidence="1" id="KW-0732">Signal</keyword>
<comment type="caution">
    <text evidence="2">The sequence shown here is derived from an EMBL/GenBank/DDBJ whole genome shotgun (WGS) entry which is preliminary data.</text>
</comment>
<dbReference type="EMBL" id="JAIZAY010000013">
    <property type="protein sequence ID" value="KAJ8031091.1"/>
    <property type="molecule type" value="Genomic_DNA"/>
</dbReference>
<accession>A0A9Q1BQT1</accession>
<gene>
    <name evidence="2" type="ORF">HOLleu_27702</name>
</gene>
<protein>
    <recommendedName>
        <fullName evidence="4">Secreted protein</fullName>
    </recommendedName>
</protein>
<organism evidence="2 3">
    <name type="scientific">Holothuria leucospilota</name>
    <name type="common">Black long sea cucumber</name>
    <name type="synonym">Mertensiothuria leucospilota</name>
    <dbReference type="NCBI Taxonomy" id="206669"/>
    <lineage>
        <taxon>Eukaryota</taxon>
        <taxon>Metazoa</taxon>
        <taxon>Echinodermata</taxon>
        <taxon>Eleutherozoa</taxon>
        <taxon>Echinozoa</taxon>
        <taxon>Holothuroidea</taxon>
        <taxon>Aspidochirotacea</taxon>
        <taxon>Aspidochirotida</taxon>
        <taxon>Holothuriidae</taxon>
        <taxon>Holothuria</taxon>
    </lineage>
</organism>
<proteinExistence type="predicted"/>
<evidence type="ECO:0000313" key="3">
    <source>
        <dbReference type="Proteomes" id="UP001152320"/>
    </source>
</evidence>
<dbReference type="Proteomes" id="UP001152320">
    <property type="component" value="Chromosome 13"/>
</dbReference>
<feature type="chain" id="PRO_5040199422" description="Secreted protein" evidence="1">
    <location>
        <begin position="25"/>
        <end position="96"/>
    </location>
</feature>
<sequence length="96" mass="10937">MLTFSTMRKVLFIIMVCLVAFAIAGRHPCPKNVAGRHPCPETTGSLSLKKRELSDGVLQERNTMEGDATEDRSRRQLNTVEDWFAWCCQKISSWFS</sequence>
<reference evidence="2" key="1">
    <citation type="submission" date="2021-10" db="EMBL/GenBank/DDBJ databases">
        <title>Tropical sea cucumber genome reveals ecological adaptation and Cuvierian tubules defense mechanism.</title>
        <authorList>
            <person name="Chen T."/>
        </authorList>
    </citation>
    <scope>NUCLEOTIDE SEQUENCE</scope>
    <source>
        <strain evidence="2">Nanhai2018</strain>
        <tissue evidence="2">Muscle</tissue>
    </source>
</reference>